<name>A0A502EGX3_9PROT</name>
<keyword evidence="2" id="KW-1185">Reference proteome</keyword>
<protein>
    <submittedName>
        <fullName evidence="1">Uncharacterized protein</fullName>
    </submittedName>
</protein>
<dbReference type="RefSeq" id="WP_140887900.1">
    <property type="nucleotide sequence ID" value="NZ_RCZP01000100.1"/>
</dbReference>
<dbReference type="OrthoDB" id="7284848at2"/>
<evidence type="ECO:0000313" key="1">
    <source>
        <dbReference type="EMBL" id="TPG36252.1"/>
    </source>
</evidence>
<sequence>MADAPSAADPAPGRGAFGLDRRSWTAPLVPTLPYAAAAAANGNPDHELIRRCADHLACLEAVKALPDEEDDGPAWCAYESNRDAISAAQPQTLAGLIAKARAAKLEATFWDSFENIHDTMAEPWAWDLVNALLRLAGEG</sequence>
<dbReference type="AlphaFoldDB" id="A0A502EGX3"/>
<dbReference type="EMBL" id="RCZP01000100">
    <property type="protein sequence ID" value="TPG36252.1"/>
    <property type="molecule type" value="Genomic_DNA"/>
</dbReference>
<accession>A0A502EGX3</accession>
<gene>
    <name evidence="1" type="ORF">EAH89_30360</name>
</gene>
<evidence type="ECO:0000313" key="2">
    <source>
        <dbReference type="Proteomes" id="UP000317078"/>
    </source>
</evidence>
<reference evidence="1 2" key="1">
    <citation type="journal article" date="2019" name="Environ. Microbiol.">
        <title>Species interactions and distinct microbial communities in high Arctic permafrost affected cryosols are associated with the CH4 and CO2 gas fluxes.</title>
        <authorList>
            <person name="Altshuler I."/>
            <person name="Hamel J."/>
            <person name="Turney S."/>
            <person name="Magnuson E."/>
            <person name="Levesque R."/>
            <person name="Greer C."/>
            <person name="Whyte L.G."/>
        </authorList>
    </citation>
    <scope>NUCLEOTIDE SEQUENCE [LARGE SCALE GENOMIC DNA]</scope>
    <source>
        <strain evidence="1 2">S9.3B</strain>
    </source>
</reference>
<organism evidence="1 2">
    <name type="scientific">Muricoccus nepalensis</name>
    <dbReference type="NCBI Taxonomy" id="1854500"/>
    <lineage>
        <taxon>Bacteria</taxon>
        <taxon>Pseudomonadati</taxon>
        <taxon>Pseudomonadota</taxon>
        <taxon>Alphaproteobacteria</taxon>
        <taxon>Acetobacterales</taxon>
        <taxon>Roseomonadaceae</taxon>
        <taxon>Muricoccus</taxon>
    </lineage>
</organism>
<proteinExistence type="predicted"/>
<dbReference type="Proteomes" id="UP000317078">
    <property type="component" value="Unassembled WGS sequence"/>
</dbReference>
<comment type="caution">
    <text evidence="1">The sequence shown here is derived from an EMBL/GenBank/DDBJ whole genome shotgun (WGS) entry which is preliminary data.</text>
</comment>